<dbReference type="InterPro" id="IPR035906">
    <property type="entry name" value="MetI-like_sf"/>
</dbReference>
<feature type="transmembrane region" description="Helical" evidence="7">
    <location>
        <begin position="228"/>
        <end position="249"/>
    </location>
</feature>
<dbReference type="GO" id="GO:0005886">
    <property type="term" value="C:plasma membrane"/>
    <property type="evidence" value="ECO:0007669"/>
    <property type="project" value="UniProtKB-SubCell"/>
</dbReference>
<comment type="similarity">
    <text evidence="7">Belongs to the binding-protein-dependent transport system permease family.</text>
</comment>
<evidence type="ECO:0000256" key="3">
    <source>
        <dbReference type="ARBA" id="ARBA00022475"/>
    </source>
</evidence>
<evidence type="ECO:0000256" key="5">
    <source>
        <dbReference type="ARBA" id="ARBA00022989"/>
    </source>
</evidence>
<dbReference type="PANTHER" id="PTHR30193">
    <property type="entry name" value="ABC TRANSPORTER PERMEASE PROTEIN"/>
    <property type="match status" value="1"/>
</dbReference>
<organism evidence="9">
    <name type="scientific">Caldilineaceae bacterium SB0662_bin_9</name>
    <dbReference type="NCBI Taxonomy" id="2605258"/>
    <lineage>
        <taxon>Bacteria</taxon>
        <taxon>Bacillati</taxon>
        <taxon>Chloroflexota</taxon>
        <taxon>Caldilineae</taxon>
        <taxon>Caldilineales</taxon>
        <taxon>Caldilineaceae</taxon>
    </lineage>
</organism>
<dbReference type="InterPro" id="IPR000515">
    <property type="entry name" value="MetI-like"/>
</dbReference>
<dbReference type="AlphaFoldDB" id="A0A6B1DS78"/>
<dbReference type="Gene3D" id="1.10.3720.10">
    <property type="entry name" value="MetI-like"/>
    <property type="match status" value="1"/>
</dbReference>
<gene>
    <name evidence="9" type="ORF">F4Y08_05265</name>
</gene>
<dbReference type="PANTHER" id="PTHR30193:SF37">
    <property type="entry name" value="INNER MEMBRANE ABC TRANSPORTER PERMEASE PROTEIN YCJO"/>
    <property type="match status" value="1"/>
</dbReference>
<evidence type="ECO:0000256" key="2">
    <source>
        <dbReference type="ARBA" id="ARBA00022448"/>
    </source>
</evidence>
<name>A0A6B1DS78_9CHLR</name>
<feature type="transmembrane region" description="Helical" evidence="7">
    <location>
        <begin position="23"/>
        <end position="44"/>
    </location>
</feature>
<dbReference type="EMBL" id="VXPY01000033">
    <property type="protein sequence ID" value="MYD89736.1"/>
    <property type="molecule type" value="Genomic_DNA"/>
</dbReference>
<dbReference type="InterPro" id="IPR051393">
    <property type="entry name" value="ABC_transporter_permease"/>
</dbReference>
<feature type="transmembrane region" description="Helical" evidence="7">
    <location>
        <begin position="123"/>
        <end position="143"/>
    </location>
</feature>
<proteinExistence type="inferred from homology"/>
<protein>
    <submittedName>
        <fullName evidence="9">Sugar ABC transporter permease</fullName>
    </submittedName>
</protein>
<evidence type="ECO:0000313" key="9">
    <source>
        <dbReference type="EMBL" id="MYD89736.1"/>
    </source>
</evidence>
<feature type="transmembrane region" description="Helical" evidence="7">
    <location>
        <begin position="269"/>
        <end position="293"/>
    </location>
</feature>
<sequence length="307" mass="34670">MTATPISTPTTGWGRVWSRRNRYYLIAFLFVLPALINFTVFRYLPILAALRASMYQYSLLGGFGDFVGLDQYHAILSDSFFRNSLWVTLKFTIYKVPLQVLFSLILALFLARENLGTAFVRSAVFTPVVTSVIVVSVLWSMMYHSQLGLINSLLSIAKIPPQAFLSNPNRALPALTAMMIWKDVGFSMIILMAGLKGIPVVYREAAVVDGAKPWEVLWHITLPLLRRVMMFVMVTQTIFSFQVFVPVYAMTRGGPLERTKAVVYYIYQYGFLFQDMGTASAMSIVTLIILLVVSVGQMRLFRSDVSY</sequence>
<accession>A0A6B1DS78</accession>
<keyword evidence="3" id="KW-1003">Cell membrane</keyword>
<keyword evidence="5 7" id="KW-1133">Transmembrane helix</keyword>
<evidence type="ECO:0000256" key="7">
    <source>
        <dbReference type="RuleBase" id="RU363032"/>
    </source>
</evidence>
<dbReference type="Pfam" id="PF00528">
    <property type="entry name" value="BPD_transp_1"/>
    <property type="match status" value="1"/>
</dbReference>
<feature type="domain" description="ABC transmembrane type-1" evidence="8">
    <location>
        <begin position="85"/>
        <end position="297"/>
    </location>
</feature>
<reference evidence="9" key="1">
    <citation type="submission" date="2019-09" db="EMBL/GenBank/DDBJ databases">
        <title>Characterisation of the sponge microbiome using genome-centric metagenomics.</title>
        <authorList>
            <person name="Engelberts J.P."/>
            <person name="Robbins S.J."/>
            <person name="De Goeij J.M."/>
            <person name="Aranda M."/>
            <person name="Bell S.C."/>
            <person name="Webster N.S."/>
        </authorList>
    </citation>
    <scope>NUCLEOTIDE SEQUENCE</scope>
    <source>
        <strain evidence="9">SB0662_bin_9</strain>
    </source>
</reference>
<comment type="subcellular location">
    <subcellularLocation>
        <location evidence="1 7">Cell membrane</location>
        <topology evidence="1 7">Multi-pass membrane protein</topology>
    </subcellularLocation>
</comment>
<dbReference type="SUPFAM" id="SSF161098">
    <property type="entry name" value="MetI-like"/>
    <property type="match status" value="1"/>
</dbReference>
<dbReference type="CDD" id="cd06261">
    <property type="entry name" value="TM_PBP2"/>
    <property type="match status" value="1"/>
</dbReference>
<feature type="transmembrane region" description="Helical" evidence="7">
    <location>
        <begin position="91"/>
        <end position="111"/>
    </location>
</feature>
<evidence type="ECO:0000256" key="6">
    <source>
        <dbReference type="ARBA" id="ARBA00023136"/>
    </source>
</evidence>
<dbReference type="GO" id="GO:0055085">
    <property type="term" value="P:transmembrane transport"/>
    <property type="evidence" value="ECO:0007669"/>
    <property type="project" value="InterPro"/>
</dbReference>
<evidence type="ECO:0000256" key="1">
    <source>
        <dbReference type="ARBA" id="ARBA00004651"/>
    </source>
</evidence>
<keyword evidence="4 7" id="KW-0812">Transmembrane</keyword>
<comment type="caution">
    <text evidence="9">The sequence shown here is derived from an EMBL/GenBank/DDBJ whole genome shotgun (WGS) entry which is preliminary data.</text>
</comment>
<evidence type="ECO:0000256" key="4">
    <source>
        <dbReference type="ARBA" id="ARBA00022692"/>
    </source>
</evidence>
<keyword evidence="6 7" id="KW-0472">Membrane</keyword>
<evidence type="ECO:0000259" key="8">
    <source>
        <dbReference type="PROSITE" id="PS50928"/>
    </source>
</evidence>
<dbReference type="PROSITE" id="PS50928">
    <property type="entry name" value="ABC_TM1"/>
    <property type="match status" value="1"/>
</dbReference>
<keyword evidence="2 7" id="KW-0813">Transport</keyword>